<evidence type="ECO:0000313" key="1">
    <source>
        <dbReference type="EMBL" id="VFK10811.1"/>
    </source>
</evidence>
<gene>
    <name evidence="1" type="ORF">BECKLPF1236A_GA0070988_100443</name>
    <name evidence="2" type="ORF">BECKLPF1236C_GA0070990_100132</name>
</gene>
<dbReference type="AlphaFoldDB" id="A0A450X564"/>
<organism evidence="2">
    <name type="scientific">Candidatus Kentrum sp. LPFa</name>
    <dbReference type="NCBI Taxonomy" id="2126335"/>
    <lineage>
        <taxon>Bacteria</taxon>
        <taxon>Pseudomonadati</taxon>
        <taxon>Pseudomonadota</taxon>
        <taxon>Gammaproteobacteria</taxon>
        <taxon>Candidatus Kentrum</taxon>
    </lineage>
</organism>
<protein>
    <submittedName>
        <fullName evidence="2">Uncharacterized protein</fullName>
    </submittedName>
</protein>
<evidence type="ECO:0000313" key="2">
    <source>
        <dbReference type="EMBL" id="VFK24408.1"/>
    </source>
</evidence>
<dbReference type="EMBL" id="CAADFP010000013">
    <property type="protein sequence ID" value="VFK24408.1"/>
    <property type="molecule type" value="Genomic_DNA"/>
</dbReference>
<name>A0A450X564_9GAMM</name>
<sequence length="356" mass="39680">MRSPLAESLNVLLPDLVPELVAPHVAARLKGLANGLPIVLRGGFECRLGADARRVDLQQCVYPGEGDLLRERTSTSMPRGFLAEWPSRLASIPEIWLEFDVDRPTDLPLSPVVFLGLPQGVSPAMETHGVAERGVDLLLGREWRRDRLRRCFSACPHGVFVSHIGVMSSRRGMSNPGASSESDTGPNDYLRVNVKRLRADSLPGYLRRIGWREDTEGPEASMKRLHSFVERITVCLDMGLDAAPDHAPGIHPRIGLECISGGQPPGDPHWAALLDDLVGCGLCEPKKRDLLLRWPGRVTLGNTRAPWPRYLSAISHLHPRKPLSAFDRQLSHIKVDWRSTGRLEAKAYLWFEHQWP</sequence>
<dbReference type="EMBL" id="CAADFM010000044">
    <property type="protein sequence ID" value="VFK10811.1"/>
    <property type="molecule type" value="Genomic_DNA"/>
</dbReference>
<proteinExistence type="predicted"/>
<reference evidence="2" key="1">
    <citation type="submission" date="2019-02" db="EMBL/GenBank/DDBJ databases">
        <authorList>
            <person name="Gruber-Vodicka R. H."/>
            <person name="Seah K. B. B."/>
        </authorList>
    </citation>
    <scope>NUCLEOTIDE SEQUENCE</scope>
    <source>
        <strain evidence="1">BECK_S312</strain>
        <strain evidence="2">BECK_S426</strain>
    </source>
</reference>
<accession>A0A450X564</accession>